<dbReference type="InterPro" id="IPR036291">
    <property type="entry name" value="NAD(P)-bd_dom_sf"/>
</dbReference>
<dbReference type="Pfam" id="PF00107">
    <property type="entry name" value="ADH_zinc_N"/>
    <property type="match status" value="1"/>
</dbReference>
<keyword evidence="3" id="KW-1185">Reference proteome</keyword>
<dbReference type="PANTHER" id="PTHR45033:SF2">
    <property type="entry name" value="ZINC-TYPE ALCOHOL DEHYDROGENASE-LIKE PROTEIN C1773.06C"/>
    <property type="match status" value="1"/>
</dbReference>
<dbReference type="EMBL" id="DF977459">
    <property type="protein sequence ID" value="GAW25824.1"/>
    <property type="molecule type" value="Genomic_DNA"/>
</dbReference>
<dbReference type="Proteomes" id="UP000054516">
    <property type="component" value="Unassembled WGS sequence"/>
</dbReference>
<dbReference type="STRING" id="77044.A0A1S8A6U5"/>
<organism evidence="2">
    <name type="scientific">Rosellinia necatrix</name>
    <name type="common">White root-rot fungus</name>
    <dbReference type="NCBI Taxonomy" id="77044"/>
    <lineage>
        <taxon>Eukaryota</taxon>
        <taxon>Fungi</taxon>
        <taxon>Dikarya</taxon>
        <taxon>Ascomycota</taxon>
        <taxon>Pezizomycotina</taxon>
        <taxon>Sordariomycetes</taxon>
        <taxon>Xylariomycetidae</taxon>
        <taxon>Xylariales</taxon>
        <taxon>Xylariaceae</taxon>
        <taxon>Rosellinia</taxon>
    </lineage>
</organism>
<evidence type="ECO:0000313" key="2">
    <source>
        <dbReference type="EMBL" id="GAW25824.1"/>
    </source>
</evidence>
<sequence>MCLDHGLECSIWAPGQKCWARFTGPYPRHGWPGAKVVATTSTNDRAAKLIALGAAHIVNYRTNFEAWGPEAREQTPNARGFDIVIDVGGNQTLPQPLQAVRADGVLLVAGGVGDSTAESVTLFAAVIHT</sequence>
<reference evidence="2" key="1">
    <citation type="submission" date="2016-03" db="EMBL/GenBank/DDBJ databases">
        <title>Draft genome sequence of Rosellinia necatrix.</title>
        <authorList>
            <person name="Kanematsu S."/>
        </authorList>
    </citation>
    <scope>NUCLEOTIDE SEQUENCE [LARGE SCALE GENOMIC DNA]</scope>
    <source>
        <strain evidence="2">W97</strain>
    </source>
</reference>
<accession>A0A1S8A6U5</accession>
<dbReference type="OrthoDB" id="9930022at2759"/>
<name>A0A1S8A6U5_ROSNE</name>
<proteinExistence type="predicted"/>
<gene>
    <name evidence="2" type="ORF">SAMD00023353_1400020</name>
</gene>
<dbReference type="Gene3D" id="3.40.50.720">
    <property type="entry name" value="NAD(P)-binding Rossmann-like Domain"/>
    <property type="match status" value="1"/>
</dbReference>
<dbReference type="InterPro" id="IPR013149">
    <property type="entry name" value="ADH-like_C"/>
</dbReference>
<protein>
    <submittedName>
        <fullName evidence="2">Putative polyketide enoylreductase</fullName>
    </submittedName>
</protein>
<dbReference type="SUPFAM" id="SSF51735">
    <property type="entry name" value="NAD(P)-binding Rossmann-fold domains"/>
    <property type="match status" value="1"/>
</dbReference>
<evidence type="ECO:0000313" key="3">
    <source>
        <dbReference type="Proteomes" id="UP000054516"/>
    </source>
</evidence>
<evidence type="ECO:0000259" key="1">
    <source>
        <dbReference type="Pfam" id="PF00107"/>
    </source>
</evidence>
<dbReference type="InterPro" id="IPR052711">
    <property type="entry name" value="Zinc_ADH-like"/>
</dbReference>
<feature type="domain" description="Alcohol dehydrogenase-like C-terminal" evidence="1">
    <location>
        <begin position="33"/>
        <end position="117"/>
    </location>
</feature>
<dbReference type="PANTHER" id="PTHR45033">
    <property type="match status" value="1"/>
</dbReference>
<dbReference type="AlphaFoldDB" id="A0A1S8A6U5"/>